<organism evidence="3 4">
    <name type="scientific">Bacillus anthracis</name>
    <name type="common">anthrax bacterium</name>
    <dbReference type="NCBI Taxonomy" id="1392"/>
    <lineage>
        <taxon>Bacteria</taxon>
        <taxon>Bacillati</taxon>
        <taxon>Bacillota</taxon>
        <taxon>Bacilli</taxon>
        <taxon>Bacillales</taxon>
        <taxon>Bacillaceae</taxon>
        <taxon>Bacillus</taxon>
        <taxon>Bacillus cereus group</taxon>
    </lineage>
</organism>
<dbReference type="AlphaFoldDB" id="A0A2B0WHC9"/>
<dbReference type="RefSeq" id="WP_098557304.1">
    <property type="nucleotide sequence ID" value="NZ_NUXH01000174.1"/>
</dbReference>
<dbReference type="Pfam" id="PF14028">
    <property type="entry name" value="Lant_dehydr_C"/>
    <property type="match status" value="1"/>
</dbReference>
<feature type="domain" description="Thiopeptide-type bacteriocin biosynthesis" evidence="2">
    <location>
        <begin position="772"/>
        <end position="1033"/>
    </location>
</feature>
<feature type="domain" description="Lantibiotic dehydratase N-terminal" evidence="1">
    <location>
        <begin position="44"/>
        <end position="695"/>
    </location>
</feature>
<gene>
    <name evidence="3" type="ORF">COJ30_29220</name>
</gene>
<accession>A0A2B0WHC9</accession>
<dbReference type="Proteomes" id="UP000222851">
    <property type="component" value="Unassembled WGS sequence"/>
</dbReference>
<evidence type="ECO:0000259" key="2">
    <source>
        <dbReference type="Pfam" id="PF14028"/>
    </source>
</evidence>
<dbReference type="Pfam" id="PF04738">
    <property type="entry name" value="Lant_dehydr_N"/>
    <property type="match status" value="1"/>
</dbReference>
<protein>
    <recommendedName>
        <fullName evidence="5">Lantibiotic dehydratase</fullName>
    </recommendedName>
</protein>
<evidence type="ECO:0000313" key="4">
    <source>
        <dbReference type="Proteomes" id="UP000222851"/>
    </source>
</evidence>
<dbReference type="NCBIfam" id="TIGR03891">
    <property type="entry name" value="thiopep_ocin"/>
    <property type="match status" value="1"/>
</dbReference>
<evidence type="ECO:0000259" key="1">
    <source>
        <dbReference type="Pfam" id="PF04738"/>
    </source>
</evidence>
<reference evidence="3 4" key="1">
    <citation type="submission" date="2017-09" db="EMBL/GenBank/DDBJ databases">
        <title>Large-scale bioinformatics analysis of Bacillus genomes uncovers conserved roles of natural products in bacterial physiology.</title>
        <authorList>
            <consortium name="Agbiome Team Llc"/>
            <person name="Bleich R.M."/>
            <person name="Grubbs K.J."/>
            <person name="Santa Maria K.C."/>
            <person name="Allen S.E."/>
            <person name="Farag S."/>
            <person name="Shank E.A."/>
            <person name="Bowers A."/>
        </authorList>
    </citation>
    <scope>NUCLEOTIDE SEQUENCE [LARGE SCALE GENOMIC DNA]</scope>
    <source>
        <strain evidence="3 4">AFS081271</strain>
    </source>
</reference>
<evidence type="ECO:0000313" key="3">
    <source>
        <dbReference type="EMBL" id="PFL51270.1"/>
    </source>
</evidence>
<proteinExistence type="predicted"/>
<name>A0A2B0WHC9_BACAN</name>
<comment type="caution">
    <text evidence="3">The sequence shown here is derived from an EMBL/GenBank/DDBJ whole genome shotgun (WGS) entry which is preliminary data.</text>
</comment>
<dbReference type="InterPro" id="IPR006827">
    <property type="entry name" value="Lant_deHydtase_N"/>
</dbReference>
<dbReference type="InterPro" id="IPR023809">
    <property type="entry name" value="Thiopep_bacteriocin_synth_dom"/>
</dbReference>
<evidence type="ECO:0008006" key="5">
    <source>
        <dbReference type="Google" id="ProtNLM"/>
    </source>
</evidence>
<dbReference type="EMBL" id="NUXH01000174">
    <property type="protein sequence ID" value="PFL51270.1"/>
    <property type="molecule type" value="Genomic_DNA"/>
</dbReference>
<sequence length="1044" mass="122207">METKSDLSYTCLDFFMYRSPILSLDFYRSIFYNDEISLEEIVNNPVLREIIAVSSPDLLNSIINLKKETKNKKRKQLLRSCISYIIRSSTRATPYGLCAGVNIGKFSDVGYIHNKPLIAHKKNTRPDMEWLLNIVKQIEMEEGCLDNLNVIQNKAIYFSGNHVKIPYYTFWGQENTDAKYNREHVSIELTSVVKKILEVTVDPINYRKLKNLLYEFFPKKNPAYLNQVINHVFNSELLISSLRPPILNTHPFEYVLNQLSMSPRFKQWYGYLLSIYSEIKKYDNQTIGTGEQQYLFVTDKMCEKFNVSNPLQVDLTVNHSVALPEKMKQEVENAAQIFWSLTGTKHQLKHLDEYKKKFISLYGTKKEIPILELLDDAIGLGAPATYSYPESYRSIESYKSNNSPTKLIYSLLAKALNDGDSEIVINEEHKSLLEKEITGNDLPLSMEMYFTLGAQSEEELNKGNYRLIIGANKGSLGAGKTFGRFMHIFDNDNKQKIREISEMEQKLCPNSLFAELAFSPSNANKINVILTENIRTFEIPISTLSSKKDEQTIPLSDIVVGCTLESFYLKSKSLNKEIIPTVNHRLNFNKEPNVYRFMREITIGRHKNWSHFQWGELENLPFLPRLRYGRIVISPAKWTLTKFSLQTKNAWEKEEWIDLFKVWKEKWSVPRYVFLTNRDNRILLDLNNHVHIDILFDKYRRLQDEQDLHLVEVGFEIEKQISENQKEIYLHEFVFPLIKAKTNSQEFFELPSINNKLKNQNTPISYFPGGPWLYLKLYGMNQRLNEFLGNHLQTICKLGLQSGWTSKFFYMQFLDPQPHIRLRFYSDHHNNLYSQGMKELYNWAQMMKDKGLLSHVVVDTYIPEVERYGGKELLTYAEDVFFQDSRYMMRVKEYLMESDKHKLNEEIIGVFNVIEILNSFKLSFEKQVIWLNDRVNYKDYLGEFREHAPLLISLYTDNKSNPVCQDNLLSKIATKRTETIIQYSEAIDNAYKAALLHNDKDNIISSVIHMSLNRLIGTDREKERKIITLARHLLKNRQFLYTNS</sequence>